<evidence type="ECO:0000256" key="2">
    <source>
        <dbReference type="ARBA" id="ARBA00022553"/>
    </source>
</evidence>
<evidence type="ECO:0000313" key="5">
    <source>
        <dbReference type="Proteomes" id="UP001142055"/>
    </source>
</evidence>
<protein>
    <recommendedName>
        <fullName evidence="6">Protein phosphatase 1 regulatory subunit 14B</fullName>
    </recommendedName>
</protein>
<comment type="caution">
    <text evidence="4">The sequence shown here is derived from an EMBL/GenBank/DDBJ whole genome shotgun (WGS) entry which is preliminary data.</text>
</comment>
<keyword evidence="3" id="KW-0650">Protein phosphatase inhibitor</keyword>
<dbReference type="Proteomes" id="UP001142055">
    <property type="component" value="Chromosome 3"/>
</dbReference>
<dbReference type="AlphaFoldDB" id="A0A9Q0M5M0"/>
<organism evidence="4 5">
    <name type="scientific">Blomia tropicalis</name>
    <name type="common">Mite</name>
    <dbReference type="NCBI Taxonomy" id="40697"/>
    <lineage>
        <taxon>Eukaryota</taxon>
        <taxon>Metazoa</taxon>
        <taxon>Ecdysozoa</taxon>
        <taxon>Arthropoda</taxon>
        <taxon>Chelicerata</taxon>
        <taxon>Arachnida</taxon>
        <taxon>Acari</taxon>
        <taxon>Acariformes</taxon>
        <taxon>Sarcoptiformes</taxon>
        <taxon>Astigmata</taxon>
        <taxon>Glycyphagoidea</taxon>
        <taxon>Echimyopodidae</taxon>
        <taxon>Blomia</taxon>
    </lineage>
</organism>
<dbReference type="GO" id="GO:0005737">
    <property type="term" value="C:cytoplasm"/>
    <property type="evidence" value="ECO:0007669"/>
    <property type="project" value="InterPro"/>
</dbReference>
<dbReference type="SUPFAM" id="SSF81790">
    <property type="entry name" value="Myosin phosphatase inhibitor 17kDa protein, CPI-17"/>
    <property type="match status" value="1"/>
</dbReference>
<dbReference type="GO" id="GO:0004865">
    <property type="term" value="F:protein serine/threonine phosphatase inhibitor activity"/>
    <property type="evidence" value="ECO:0007669"/>
    <property type="project" value="TreeGrafter"/>
</dbReference>
<keyword evidence="2" id="KW-0597">Phosphoprotein</keyword>
<accession>A0A9Q0M5M0</accession>
<dbReference type="Gene3D" id="1.10.150.220">
    <property type="entry name" value="CPI-17"/>
    <property type="match status" value="1"/>
</dbReference>
<sequence>MSARTSTTKPLHHVNFNTENPEMNERKRKYLTAKYGQHQMNLIKKRLKVEMWMYEQLQMLFDTTGDCFDEIEIDLDELLDLECKRRKDWLRVKLTRAKQPKEIVEAFIIELLERANTL</sequence>
<evidence type="ECO:0000313" key="4">
    <source>
        <dbReference type="EMBL" id="KAJ6217877.1"/>
    </source>
</evidence>
<proteinExistence type="inferred from homology"/>
<reference evidence="4" key="1">
    <citation type="submission" date="2022-12" db="EMBL/GenBank/DDBJ databases">
        <title>Genome assemblies of Blomia tropicalis.</title>
        <authorList>
            <person name="Cui Y."/>
        </authorList>
    </citation>
    <scope>NUCLEOTIDE SEQUENCE</scope>
    <source>
        <tissue evidence="4">Adult mites</tissue>
    </source>
</reference>
<name>A0A9Q0M5M0_BLOTA</name>
<comment type="similarity">
    <text evidence="1">Belongs to the PP1 inhibitor family.</text>
</comment>
<evidence type="ECO:0000256" key="3">
    <source>
        <dbReference type="ARBA" id="ARBA00023272"/>
    </source>
</evidence>
<dbReference type="PANTHER" id="PTHR16188:SF14">
    <property type="entry name" value="GEO07393P1"/>
    <property type="match status" value="1"/>
</dbReference>
<gene>
    <name evidence="4" type="ORF">RDWZM_009034</name>
</gene>
<dbReference type="InterPro" id="IPR036658">
    <property type="entry name" value="CPI-17_sf"/>
</dbReference>
<keyword evidence="5" id="KW-1185">Reference proteome</keyword>
<dbReference type="OMA" id="MWLFDEL"/>
<dbReference type="InterPro" id="IPR008025">
    <property type="entry name" value="CPI-17"/>
</dbReference>
<evidence type="ECO:0000256" key="1">
    <source>
        <dbReference type="ARBA" id="ARBA00005483"/>
    </source>
</evidence>
<dbReference type="EMBL" id="JAPWDV010000003">
    <property type="protein sequence ID" value="KAJ6217877.1"/>
    <property type="molecule type" value="Genomic_DNA"/>
</dbReference>
<dbReference type="PANTHER" id="PTHR16188">
    <property type="entry name" value="PROTEIN PHOSPHATASE 1 INHIBITOR POTENTIATED BY PROTEIN KINASE C"/>
    <property type="match status" value="1"/>
</dbReference>
<dbReference type="OrthoDB" id="8193882at2759"/>
<evidence type="ECO:0008006" key="6">
    <source>
        <dbReference type="Google" id="ProtNLM"/>
    </source>
</evidence>
<dbReference type="Pfam" id="PF05361">
    <property type="entry name" value="PP1_inhibitor"/>
    <property type="match status" value="1"/>
</dbReference>